<gene>
    <name evidence="1" type="ORF">E2C01_020653</name>
</gene>
<dbReference type="EMBL" id="VSRR010001755">
    <property type="protein sequence ID" value="MPC27482.1"/>
    <property type="molecule type" value="Genomic_DNA"/>
</dbReference>
<comment type="caution">
    <text evidence="1">The sequence shown here is derived from an EMBL/GenBank/DDBJ whole genome shotgun (WGS) entry which is preliminary data.</text>
</comment>
<accession>A0A5B7E0E7</accession>
<protein>
    <submittedName>
        <fullName evidence="1">Uncharacterized protein</fullName>
    </submittedName>
</protein>
<proteinExistence type="predicted"/>
<organism evidence="1 2">
    <name type="scientific">Portunus trituberculatus</name>
    <name type="common">Swimming crab</name>
    <name type="synonym">Neptunus trituberculatus</name>
    <dbReference type="NCBI Taxonomy" id="210409"/>
    <lineage>
        <taxon>Eukaryota</taxon>
        <taxon>Metazoa</taxon>
        <taxon>Ecdysozoa</taxon>
        <taxon>Arthropoda</taxon>
        <taxon>Crustacea</taxon>
        <taxon>Multicrustacea</taxon>
        <taxon>Malacostraca</taxon>
        <taxon>Eumalacostraca</taxon>
        <taxon>Eucarida</taxon>
        <taxon>Decapoda</taxon>
        <taxon>Pleocyemata</taxon>
        <taxon>Brachyura</taxon>
        <taxon>Eubrachyura</taxon>
        <taxon>Portunoidea</taxon>
        <taxon>Portunidae</taxon>
        <taxon>Portuninae</taxon>
        <taxon>Portunus</taxon>
    </lineage>
</organism>
<keyword evidence="2" id="KW-1185">Reference proteome</keyword>
<sequence>MEATGRGRGKVCPTGVVSKVRGKATIDGSHENLPEFAAPPLGSVSGAVPITHHEHHHHYGQDGKCWGPFSGIGKGAQTATCGRQGCGVTGIKTGHSGSGRICSIPRVCSTTWNIIHIDIWWNWSSGTGTEDTGQVARGSVLQQGIQHPEAVLLEVTVVQAVRVSVHHQASQILTLVGVVSNTVTFCLQQPQDGNICWHKENTTKG</sequence>
<evidence type="ECO:0000313" key="1">
    <source>
        <dbReference type="EMBL" id="MPC27482.1"/>
    </source>
</evidence>
<evidence type="ECO:0000313" key="2">
    <source>
        <dbReference type="Proteomes" id="UP000324222"/>
    </source>
</evidence>
<name>A0A5B7E0E7_PORTR</name>
<dbReference type="AlphaFoldDB" id="A0A5B7E0E7"/>
<dbReference type="Proteomes" id="UP000324222">
    <property type="component" value="Unassembled WGS sequence"/>
</dbReference>
<reference evidence="1 2" key="1">
    <citation type="submission" date="2019-05" db="EMBL/GenBank/DDBJ databases">
        <title>Another draft genome of Portunus trituberculatus and its Hox gene families provides insights of decapod evolution.</title>
        <authorList>
            <person name="Jeong J.-H."/>
            <person name="Song I."/>
            <person name="Kim S."/>
            <person name="Choi T."/>
            <person name="Kim D."/>
            <person name="Ryu S."/>
            <person name="Kim W."/>
        </authorList>
    </citation>
    <scope>NUCLEOTIDE SEQUENCE [LARGE SCALE GENOMIC DNA]</scope>
    <source>
        <tissue evidence="1">Muscle</tissue>
    </source>
</reference>